<keyword evidence="2" id="KW-0238">DNA-binding</keyword>
<accession>A0A7Y9WEC3</accession>
<dbReference type="EMBL" id="JACCAU010000001">
    <property type="protein sequence ID" value="NYH18278.1"/>
    <property type="molecule type" value="Genomic_DNA"/>
</dbReference>
<dbReference type="Pfam" id="PF00196">
    <property type="entry name" value="GerE"/>
    <property type="match status" value="1"/>
</dbReference>
<gene>
    <name evidence="6" type="ORF">GGD41_005506</name>
</gene>
<dbReference type="GO" id="GO:0000160">
    <property type="term" value="P:phosphorelay signal transduction system"/>
    <property type="evidence" value="ECO:0007669"/>
    <property type="project" value="InterPro"/>
</dbReference>
<dbReference type="InterPro" id="IPR011006">
    <property type="entry name" value="CheY-like_superfamily"/>
</dbReference>
<feature type="modified residue" description="4-aspartylphosphate" evidence="3">
    <location>
        <position position="100"/>
    </location>
</feature>
<protein>
    <submittedName>
        <fullName evidence="6">Two-component system capsular synthesis response regulator RcsB</fullName>
    </submittedName>
</protein>
<dbReference type="SUPFAM" id="SSF46894">
    <property type="entry name" value="C-terminal effector domain of the bipartite response regulators"/>
    <property type="match status" value="1"/>
</dbReference>
<feature type="domain" description="Response regulatory" evidence="5">
    <location>
        <begin position="49"/>
        <end position="170"/>
    </location>
</feature>
<dbReference type="InterPro" id="IPR058245">
    <property type="entry name" value="NreC/VraR/RcsB-like_REC"/>
</dbReference>
<keyword evidence="1 3" id="KW-0597">Phosphoprotein</keyword>
<dbReference type="PANTHER" id="PTHR43214">
    <property type="entry name" value="TWO-COMPONENT RESPONSE REGULATOR"/>
    <property type="match status" value="1"/>
</dbReference>
<dbReference type="InterPro" id="IPR000792">
    <property type="entry name" value="Tscrpt_reg_LuxR_C"/>
</dbReference>
<dbReference type="InterPro" id="IPR001789">
    <property type="entry name" value="Sig_transdc_resp-reg_receiver"/>
</dbReference>
<evidence type="ECO:0000259" key="4">
    <source>
        <dbReference type="PROSITE" id="PS50043"/>
    </source>
</evidence>
<dbReference type="InterPro" id="IPR016032">
    <property type="entry name" value="Sig_transdc_resp-reg_C-effctor"/>
</dbReference>
<comment type="caution">
    <text evidence="6">The sequence shown here is derived from an EMBL/GenBank/DDBJ whole genome shotgun (WGS) entry which is preliminary data.</text>
</comment>
<dbReference type="InterPro" id="IPR039420">
    <property type="entry name" value="WalR-like"/>
</dbReference>
<dbReference type="Pfam" id="PF00072">
    <property type="entry name" value="Response_reg"/>
    <property type="match status" value="1"/>
</dbReference>
<evidence type="ECO:0000259" key="5">
    <source>
        <dbReference type="PROSITE" id="PS50110"/>
    </source>
</evidence>
<feature type="domain" description="HTH luxR-type" evidence="4">
    <location>
        <begin position="193"/>
        <end position="258"/>
    </location>
</feature>
<dbReference type="PROSITE" id="PS50043">
    <property type="entry name" value="HTH_LUXR_2"/>
    <property type="match status" value="1"/>
</dbReference>
<evidence type="ECO:0000256" key="3">
    <source>
        <dbReference type="PROSITE-ProRule" id="PRU00169"/>
    </source>
</evidence>
<dbReference type="SUPFAM" id="SSF52172">
    <property type="entry name" value="CheY-like"/>
    <property type="match status" value="1"/>
</dbReference>
<dbReference type="SMART" id="SM00448">
    <property type="entry name" value="REC"/>
    <property type="match status" value="1"/>
</dbReference>
<proteinExistence type="predicted"/>
<sequence>MVVVILWPPWRTYRRRRVAVKACAEYVGLFLRICQLSLQQTREILVNLRIILADDHPFVLLGIRAALEMRAGVTIAGEAATPTLLVDLLQSTPCDVLVTDLSMREPRGGAEDGLGLIRRIRRDWPQVRIVVMTTLMNTAILRAIVADGTVSTLGKTESMGELWRAIEASASGDVYVGRSIVDALAHPHDSEPQRPPASRLSWRQAEVVKRFAGGQSIADIAAALGCHRRTVSRQKREAMAKLGVTNDPGLFSYLRAHGIINFESHI</sequence>
<organism evidence="6 7">
    <name type="scientific">Paraburkholderia bryophila</name>
    <dbReference type="NCBI Taxonomy" id="420952"/>
    <lineage>
        <taxon>Bacteria</taxon>
        <taxon>Pseudomonadati</taxon>
        <taxon>Pseudomonadota</taxon>
        <taxon>Betaproteobacteria</taxon>
        <taxon>Burkholderiales</taxon>
        <taxon>Burkholderiaceae</taxon>
        <taxon>Paraburkholderia</taxon>
    </lineage>
</organism>
<name>A0A7Y9WEC3_9BURK</name>
<dbReference type="CDD" id="cd17535">
    <property type="entry name" value="REC_NarL-like"/>
    <property type="match status" value="1"/>
</dbReference>
<dbReference type="PANTHER" id="PTHR43214:SF17">
    <property type="entry name" value="TRANSCRIPTIONAL REGULATORY PROTEIN RCSB"/>
    <property type="match status" value="1"/>
</dbReference>
<dbReference type="CDD" id="cd06170">
    <property type="entry name" value="LuxR_C_like"/>
    <property type="match status" value="1"/>
</dbReference>
<dbReference type="GO" id="GO:0003677">
    <property type="term" value="F:DNA binding"/>
    <property type="evidence" value="ECO:0007669"/>
    <property type="project" value="UniProtKB-KW"/>
</dbReference>
<dbReference type="Proteomes" id="UP000572540">
    <property type="component" value="Unassembled WGS sequence"/>
</dbReference>
<dbReference type="SMART" id="SM00421">
    <property type="entry name" value="HTH_LUXR"/>
    <property type="match status" value="1"/>
</dbReference>
<reference evidence="6 7" key="1">
    <citation type="submission" date="2020-07" db="EMBL/GenBank/DDBJ databases">
        <title>Exploring microbial biodiversity for novel pathways involved in the catabolism of aromatic compounds derived from lignin.</title>
        <authorList>
            <person name="Elkins J."/>
        </authorList>
    </citation>
    <scope>NUCLEOTIDE SEQUENCE [LARGE SCALE GENOMIC DNA]</scope>
    <source>
        <strain evidence="6 7">H2C3B</strain>
    </source>
</reference>
<dbReference type="AlphaFoldDB" id="A0A7Y9WEC3"/>
<dbReference type="GO" id="GO:0006355">
    <property type="term" value="P:regulation of DNA-templated transcription"/>
    <property type="evidence" value="ECO:0007669"/>
    <property type="project" value="InterPro"/>
</dbReference>
<dbReference type="Gene3D" id="3.40.50.2300">
    <property type="match status" value="1"/>
</dbReference>
<evidence type="ECO:0000256" key="1">
    <source>
        <dbReference type="ARBA" id="ARBA00022553"/>
    </source>
</evidence>
<evidence type="ECO:0000256" key="2">
    <source>
        <dbReference type="ARBA" id="ARBA00023125"/>
    </source>
</evidence>
<evidence type="ECO:0000313" key="6">
    <source>
        <dbReference type="EMBL" id="NYH18278.1"/>
    </source>
</evidence>
<dbReference type="PROSITE" id="PS50110">
    <property type="entry name" value="RESPONSE_REGULATORY"/>
    <property type="match status" value="1"/>
</dbReference>
<evidence type="ECO:0000313" key="7">
    <source>
        <dbReference type="Proteomes" id="UP000572540"/>
    </source>
</evidence>